<evidence type="ECO:0000313" key="1">
    <source>
        <dbReference type="EMBL" id="MBX22254.1"/>
    </source>
</evidence>
<protein>
    <submittedName>
        <fullName evidence="1">Uncharacterized protein</fullName>
    </submittedName>
</protein>
<reference evidence="1" key="1">
    <citation type="submission" date="2018-02" db="EMBL/GenBank/DDBJ databases">
        <title>Rhizophora mucronata_Transcriptome.</title>
        <authorList>
            <person name="Meera S.P."/>
            <person name="Sreeshan A."/>
            <person name="Augustine A."/>
        </authorList>
    </citation>
    <scope>NUCLEOTIDE SEQUENCE</scope>
    <source>
        <tissue evidence="1">Leaf</tissue>
    </source>
</reference>
<accession>A0A2P2LWB2</accession>
<name>A0A2P2LWB2_RHIMU</name>
<dbReference type="AlphaFoldDB" id="A0A2P2LWB2"/>
<proteinExistence type="predicted"/>
<organism evidence="1">
    <name type="scientific">Rhizophora mucronata</name>
    <name type="common">Asiatic mangrove</name>
    <dbReference type="NCBI Taxonomy" id="61149"/>
    <lineage>
        <taxon>Eukaryota</taxon>
        <taxon>Viridiplantae</taxon>
        <taxon>Streptophyta</taxon>
        <taxon>Embryophyta</taxon>
        <taxon>Tracheophyta</taxon>
        <taxon>Spermatophyta</taxon>
        <taxon>Magnoliopsida</taxon>
        <taxon>eudicotyledons</taxon>
        <taxon>Gunneridae</taxon>
        <taxon>Pentapetalae</taxon>
        <taxon>rosids</taxon>
        <taxon>fabids</taxon>
        <taxon>Malpighiales</taxon>
        <taxon>Rhizophoraceae</taxon>
        <taxon>Rhizophora</taxon>
    </lineage>
</organism>
<dbReference type="EMBL" id="GGEC01041770">
    <property type="protein sequence ID" value="MBX22254.1"/>
    <property type="molecule type" value="Transcribed_RNA"/>
</dbReference>
<sequence>MTSTIFSLHGVNNTQLQTFSNRLYCYPAKK</sequence>